<evidence type="ECO:0000313" key="2">
    <source>
        <dbReference type="Proteomes" id="UP000193689"/>
    </source>
</evidence>
<comment type="caution">
    <text evidence="1">The sequence shown here is derived from an EMBL/GenBank/DDBJ whole genome shotgun (WGS) entry which is preliminary data.</text>
</comment>
<sequence length="107" mass="11898">MAEALSKRFGAGNFRVLAQDPIYSTSRNAPVARHGIKAIGDHGAAGFGDIVKQTIMFSFYPEINVRELFADIMKLAAIVITRLWETKQRDHKLGLKSGYERTNTATE</sequence>
<dbReference type="AlphaFoldDB" id="A0A1Y2EHJ3"/>
<gene>
    <name evidence="1" type="ORF">BCR38DRAFT_404164</name>
</gene>
<dbReference type="Proteomes" id="UP000193689">
    <property type="component" value="Unassembled WGS sequence"/>
</dbReference>
<dbReference type="OrthoDB" id="5230585at2759"/>
<proteinExistence type="predicted"/>
<name>A0A1Y2EHJ3_9PEZI</name>
<dbReference type="GeneID" id="63774031"/>
<accession>A0A1Y2EHJ3</accession>
<keyword evidence="2" id="KW-1185">Reference proteome</keyword>
<dbReference type="InParanoid" id="A0A1Y2EHJ3"/>
<protein>
    <submittedName>
        <fullName evidence="1">Uncharacterized protein</fullName>
    </submittedName>
</protein>
<dbReference type="RefSeq" id="XP_040720630.1">
    <property type="nucleotide sequence ID" value="XM_040857819.1"/>
</dbReference>
<dbReference type="EMBL" id="MCFJ01000001">
    <property type="protein sequence ID" value="ORY71038.1"/>
    <property type="molecule type" value="Genomic_DNA"/>
</dbReference>
<evidence type="ECO:0000313" key="1">
    <source>
        <dbReference type="EMBL" id="ORY71038.1"/>
    </source>
</evidence>
<organism evidence="1 2">
    <name type="scientific">Pseudomassariella vexata</name>
    <dbReference type="NCBI Taxonomy" id="1141098"/>
    <lineage>
        <taxon>Eukaryota</taxon>
        <taxon>Fungi</taxon>
        <taxon>Dikarya</taxon>
        <taxon>Ascomycota</taxon>
        <taxon>Pezizomycotina</taxon>
        <taxon>Sordariomycetes</taxon>
        <taxon>Xylariomycetidae</taxon>
        <taxon>Amphisphaeriales</taxon>
        <taxon>Pseudomassariaceae</taxon>
        <taxon>Pseudomassariella</taxon>
    </lineage>
</organism>
<reference evidence="1 2" key="1">
    <citation type="submission" date="2016-07" db="EMBL/GenBank/DDBJ databases">
        <title>Pervasive Adenine N6-methylation of Active Genes in Fungi.</title>
        <authorList>
            <consortium name="DOE Joint Genome Institute"/>
            <person name="Mondo S.J."/>
            <person name="Dannebaum R.O."/>
            <person name="Kuo R.C."/>
            <person name="Labutti K."/>
            <person name="Haridas S."/>
            <person name="Kuo A."/>
            <person name="Salamov A."/>
            <person name="Ahrendt S.R."/>
            <person name="Lipzen A."/>
            <person name="Sullivan W."/>
            <person name="Andreopoulos W.B."/>
            <person name="Clum A."/>
            <person name="Lindquist E."/>
            <person name="Daum C."/>
            <person name="Ramamoorthy G.K."/>
            <person name="Gryganskyi A."/>
            <person name="Culley D."/>
            <person name="Magnuson J.K."/>
            <person name="James T.Y."/>
            <person name="O'Malley M.A."/>
            <person name="Stajich J.E."/>
            <person name="Spatafora J.W."/>
            <person name="Visel A."/>
            <person name="Grigoriev I.V."/>
        </authorList>
    </citation>
    <scope>NUCLEOTIDE SEQUENCE [LARGE SCALE GENOMIC DNA]</scope>
    <source>
        <strain evidence="1 2">CBS 129021</strain>
    </source>
</reference>